<protein>
    <submittedName>
        <fullName evidence="12">Putative ABC transporter ATP-binding protein YknU</fullName>
    </submittedName>
</protein>
<dbReference type="SUPFAM" id="SSF90123">
    <property type="entry name" value="ABC transporter transmembrane region"/>
    <property type="match status" value="1"/>
</dbReference>
<dbReference type="InterPro" id="IPR011527">
    <property type="entry name" value="ABC1_TM_dom"/>
</dbReference>
<dbReference type="Pfam" id="PF00005">
    <property type="entry name" value="ABC_tran"/>
    <property type="match status" value="1"/>
</dbReference>
<dbReference type="GO" id="GO:0015421">
    <property type="term" value="F:ABC-type oligopeptide transporter activity"/>
    <property type="evidence" value="ECO:0007669"/>
    <property type="project" value="TreeGrafter"/>
</dbReference>
<keyword evidence="7 9" id="KW-1133">Transmembrane helix</keyword>
<keyword evidence="3" id="KW-1003">Cell membrane</keyword>
<evidence type="ECO:0000256" key="7">
    <source>
        <dbReference type="ARBA" id="ARBA00022989"/>
    </source>
</evidence>
<dbReference type="SUPFAM" id="SSF52540">
    <property type="entry name" value="P-loop containing nucleoside triphosphate hydrolases"/>
    <property type="match status" value="1"/>
</dbReference>
<evidence type="ECO:0000256" key="8">
    <source>
        <dbReference type="ARBA" id="ARBA00023136"/>
    </source>
</evidence>
<accession>A0A8J2VMX3</accession>
<comment type="subcellular location">
    <subcellularLocation>
        <location evidence="1">Cell membrane</location>
        <topology evidence="1">Multi-pass membrane protein</topology>
    </subcellularLocation>
</comment>
<dbReference type="EMBL" id="BMIR01000002">
    <property type="protein sequence ID" value="GGE32574.1"/>
    <property type="molecule type" value="Genomic_DNA"/>
</dbReference>
<dbReference type="InterPro" id="IPR027417">
    <property type="entry name" value="P-loop_NTPase"/>
</dbReference>
<evidence type="ECO:0000259" key="11">
    <source>
        <dbReference type="PROSITE" id="PS50929"/>
    </source>
</evidence>
<gene>
    <name evidence="12" type="primary">yknU</name>
    <name evidence="12" type="ORF">GCM10011391_09060</name>
</gene>
<dbReference type="InterPro" id="IPR017871">
    <property type="entry name" value="ABC_transporter-like_CS"/>
</dbReference>
<dbReference type="AlphaFoldDB" id="A0A8J2VMX3"/>
<dbReference type="RefSeq" id="WP_188689752.1">
    <property type="nucleotide sequence ID" value="NZ_BMIR01000002.1"/>
</dbReference>
<feature type="transmembrane region" description="Helical" evidence="9">
    <location>
        <begin position="278"/>
        <end position="299"/>
    </location>
</feature>
<evidence type="ECO:0000313" key="12">
    <source>
        <dbReference type="EMBL" id="GGE32574.1"/>
    </source>
</evidence>
<sequence>METFKRLKEYYWPYKGYFFGSLIFLLFVTGITVLYPVFLQQTIDKVVDEKHYNYAAFLAIGFILLMIIKGVSAYFQQYWGAQFGVNATYALRKDLYKKLNALPFRYYDNARTGDLMSRLTADIEGFRFFLAQGMAQLIRFILMVGLSLVIMFSYSWQLAIITLIMTPFLAFTVMRFDKKVHPAFRAIRLSMGRLNTRVQENISGMNTVKALSQEDEEINRFKISNEDYKVKEIYTSEIWAKFFPFMEFIGNICVVILLAIGGNLVISGEMQTGELLAFFSLVWYIMGPLQDLGFIINQFSQAKASGERLLQILDEPSEITSPEAAFVPDRIKGEVSFNHVSFKYPNETVYALKDVSFDVKPGQVIGLMGATGSGKSTITQLLSRFYDVTDGQLLIDGMPVHEYSLTSLRKNIGFVLQENFLFSSTIKDNIAYGNPDATDEEVIDAAKRAQAHEFISKLPEGYNTVLGERGLGLSGGQKQRISIARALLINPSILILDDATSAVDMQTEAKIQKAFRELMKGRTTFIIAHRISSVQHADEILVLDKGKIAERGVHQELVNHPDGLYRRIYDIQFKDRESIQLRQNAH</sequence>
<dbReference type="PROSITE" id="PS50893">
    <property type="entry name" value="ABC_TRANSPORTER_2"/>
    <property type="match status" value="1"/>
</dbReference>
<feature type="domain" description="ABC transmembrane type-1" evidence="11">
    <location>
        <begin position="19"/>
        <end position="301"/>
    </location>
</feature>
<keyword evidence="8 9" id="KW-0472">Membrane</keyword>
<feature type="domain" description="ABC transporter" evidence="10">
    <location>
        <begin position="335"/>
        <end position="570"/>
    </location>
</feature>
<dbReference type="SMART" id="SM00382">
    <property type="entry name" value="AAA"/>
    <property type="match status" value="1"/>
</dbReference>
<evidence type="ECO:0000256" key="4">
    <source>
        <dbReference type="ARBA" id="ARBA00022692"/>
    </source>
</evidence>
<name>A0A8J2VMX3_9BACL</name>
<keyword evidence="6 12" id="KW-0067">ATP-binding</keyword>
<feature type="transmembrane region" description="Helical" evidence="9">
    <location>
        <begin position="128"/>
        <end position="150"/>
    </location>
</feature>
<dbReference type="InterPro" id="IPR003439">
    <property type="entry name" value="ABC_transporter-like_ATP-bd"/>
</dbReference>
<keyword evidence="5" id="KW-0547">Nucleotide-binding</keyword>
<dbReference type="FunFam" id="3.40.50.300:FF:000221">
    <property type="entry name" value="Multidrug ABC transporter ATP-binding protein"/>
    <property type="match status" value="1"/>
</dbReference>
<organism evidence="12 13">
    <name type="scientific">Pullulanibacillus camelliae</name>
    <dbReference type="NCBI Taxonomy" id="1707096"/>
    <lineage>
        <taxon>Bacteria</taxon>
        <taxon>Bacillati</taxon>
        <taxon>Bacillota</taxon>
        <taxon>Bacilli</taxon>
        <taxon>Bacillales</taxon>
        <taxon>Sporolactobacillaceae</taxon>
        <taxon>Pullulanibacillus</taxon>
    </lineage>
</organism>
<evidence type="ECO:0000256" key="3">
    <source>
        <dbReference type="ARBA" id="ARBA00022475"/>
    </source>
</evidence>
<comment type="caution">
    <text evidence="12">The sequence shown here is derived from an EMBL/GenBank/DDBJ whole genome shotgun (WGS) entry which is preliminary data.</text>
</comment>
<dbReference type="PANTHER" id="PTHR43394:SF1">
    <property type="entry name" value="ATP-BINDING CASSETTE SUB-FAMILY B MEMBER 10, MITOCHONDRIAL"/>
    <property type="match status" value="1"/>
</dbReference>
<dbReference type="GO" id="GO:0005886">
    <property type="term" value="C:plasma membrane"/>
    <property type="evidence" value="ECO:0007669"/>
    <property type="project" value="UniProtKB-SubCell"/>
</dbReference>
<feature type="transmembrane region" description="Helical" evidence="9">
    <location>
        <begin position="156"/>
        <end position="176"/>
    </location>
</feature>
<reference evidence="12" key="1">
    <citation type="journal article" date="2014" name="Int. J. Syst. Evol. Microbiol.">
        <title>Complete genome sequence of Corynebacterium casei LMG S-19264T (=DSM 44701T), isolated from a smear-ripened cheese.</title>
        <authorList>
            <consortium name="US DOE Joint Genome Institute (JGI-PGF)"/>
            <person name="Walter F."/>
            <person name="Albersmeier A."/>
            <person name="Kalinowski J."/>
            <person name="Ruckert C."/>
        </authorList>
    </citation>
    <scope>NUCLEOTIDE SEQUENCE</scope>
    <source>
        <strain evidence="12">CGMCC 1.15371</strain>
    </source>
</reference>
<dbReference type="Gene3D" id="3.40.50.300">
    <property type="entry name" value="P-loop containing nucleotide triphosphate hydrolases"/>
    <property type="match status" value="1"/>
</dbReference>
<keyword evidence="13" id="KW-1185">Reference proteome</keyword>
<evidence type="ECO:0000256" key="1">
    <source>
        <dbReference type="ARBA" id="ARBA00004651"/>
    </source>
</evidence>
<reference evidence="12" key="2">
    <citation type="submission" date="2020-09" db="EMBL/GenBank/DDBJ databases">
        <authorList>
            <person name="Sun Q."/>
            <person name="Zhou Y."/>
        </authorList>
    </citation>
    <scope>NUCLEOTIDE SEQUENCE</scope>
    <source>
        <strain evidence="12">CGMCC 1.15371</strain>
    </source>
</reference>
<evidence type="ECO:0000256" key="5">
    <source>
        <dbReference type="ARBA" id="ARBA00022741"/>
    </source>
</evidence>
<dbReference type="Gene3D" id="1.20.1560.10">
    <property type="entry name" value="ABC transporter type 1, transmembrane domain"/>
    <property type="match status" value="1"/>
</dbReference>
<evidence type="ECO:0000256" key="2">
    <source>
        <dbReference type="ARBA" id="ARBA00022448"/>
    </source>
</evidence>
<dbReference type="InterPro" id="IPR003593">
    <property type="entry name" value="AAA+_ATPase"/>
</dbReference>
<evidence type="ECO:0000259" key="10">
    <source>
        <dbReference type="PROSITE" id="PS50893"/>
    </source>
</evidence>
<dbReference type="GO" id="GO:0005524">
    <property type="term" value="F:ATP binding"/>
    <property type="evidence" value="ECO:0007669"/>
    <property type="project" value="UniProtKB-KW"/>
</dbReference>
<dbReference type="Proteomes" id="UP000628775">
    <property type="component" value="Unassembled WGS sequence"/>
</dbReference>
<feature type="transmembrane region" description="Helical" evidence="9">
    <location>
        <begin position="248"/>
        <end position="266"/>
    </location>
</feature>
<dbReference type="Pfam" id="PF00664">
    <property type="entry name" value="ABC_membrane"/>
    <property type="match status" value="1"/>
</dbReference>
<proteinExistence type="predicted"/>
<dbReference type="InterPro" id="IPR039421">
    <property type="entry name" value="Type_1_exporter"/>
</dbReference>
<dbReference type="CDD" id="cd18542">
    <property type="entry name" value="ABC_6TM_YknU_like"/>
    <property type="match status" value="1"/>
</dbReference>
<keyword evidence="2" id="KW-0813">Transport</keyword>
<dbReference type="GO" id="GO:0016887">
    <property type="term" value="F:ATP hydrolysis activity"/>
    <property type="evidence" value="ECO:0007669"/>
    <property type="project" value="InterPro"/>
</dbReference>
<keyword evidence="4 9" id="KW-0812">Transmembrane</keyword>
<evidence type="ECO:0000256" key="9">
    <source>
        <dbReference type="SAM" id="Phobius"/>
    </source>
</evidence>
<feature type="transmembrane region" description="Helical" evidence="9">
    <location>
        <begin position="51"/>
        <end position="68"/>
    </location>
</feature>
<evidence type="ECO:0000256" key="6">
    <source>
        <dbReference type="ARBA" id="ARBA00022840"/>
    </source>
</evidence>
<evidence type="ECO:0000313" key="13">
    <source>
        <dbReference type="Proteomes" id="UP000628775"/>
    </source>
</evidence>
<feature type="transmembrane region" description="Helical" evidence="9">
    <location>
        <begin position="16"/>
        <end position="39"/>
    </location>
</feature>
<dbReference type="PANTHER" id="PTHR43394">
    <property type="entry name" value="ATP-DEPENDENT PERMEASE MDL1, MITOCHONDRIAL"/>
    <property type="match status" value="1"/>
</dbReference>
<dbReference type="PROSITE" id="PS50929">
    <property type="entry name" value="ABC_TM1F"/>
    <property type="match status" value="1"/>
</dbReference>
<dbReference type="InterPro" id="IPR036640">
    <property type="entry name" value="ABC1_TM_sf"/>
</dbReference>
<dbReference type="PROSITE" id="PS00211">
    <property type="entry name" value="ABC_TRANSPORTER_1"/>
    <property type="match status" value="1"/>
</dbReference>